<evidence type="ECO:0000256" key="1">
    <source>
        <dbReference type="SAM" id="SignalP"/>
    </source>
</evidence>
<evidence type="ECO:0000313" key="3">
    <source>
        <dbReference type="EMBL" id="CAL1266733.1"/>
    </source>
</evidence>
<feature type="chain" id="PRO_5043640229" description="TIL domain-containing protein" evidence="1">
    <location>
        <begin position="24"/>
        <end position="132"/>
    </location>
</feature>
<keyword evidence="1" id="KW-0732">Signal</keyword>
<keyword evidence="4" id="KW-1185">Reference proteome</keyword>
<comment type="caution">
    <text evidence="3">The sequence shown here is derived from an EMBL/GenBank/DDBJ whole genome shotgun (WGS) entry which is preliminary data.</text>
</comment>
<dbReference type="InterPro" id="IPR002919">
    <property type="entry name" value="TIL_dom"/>
</dbReference>
<sequence length="132" mass="14484">MEGKKVLLVCCIFIFSGIQFAYGQFSLCGRFEVEAECADFCNTCEQKPCVMSCIPGCSCIPGFTRDSSGRCIPEEFCNFDTSIQGRNLLVGSGCPNERLCVLSCRRRNFRDGICLGPGGEFCNCLTVSTRPL</sequence>
<dbReference type="AlphaFoldDB" id="A0AAV1Z955"/>
<dbReference type="EMBL" id="CAXIEN010000024">
    <property type="protein sequence ID" value="CAL1266733.1"/>
    <property type="molecule type" value="Genomic_DNA"/>
</dbReference>
<protein>
    <recommendedName>
        <fullName evidence="2">TIL domain-containing protein</fullName>
    </recommendedName>
</protein>
<organism evidence="3 4">
    <name type="scientific">Larinioides sclopetarius</name>
    <dbReference type="NCBI Taxonomy" id="280406"/>
    <lineage>
        <taxon>Eukaryota</taxon>
        <taxon>Metazoa</taxon>
        <taxon>Ecdysozoa</taxon>
        <taxon>Arthropoda</taxon>
        <taxon>Chelicerata</taxon>
        <taxon>Arachnida</taxon>
        <taxon>Araneae</taxon>
        <taxon>Araneomorphae</taxon>
        <taxon>Entelegynae</taxon>
        <taxon>Araneoidea</taxon>
        <taxon>Araneidae</taxon>
        <taxon>Larinioides</taxon>
    </lineage>
</organism>
<reference evidence="3 4" key="1">
    <citation type="submission" date="2024-04" db="EMBL/GenBank/DDBJ databases">
        <authorList>
            <person name="Rising A."/>
            <person name="Reimegard J."/>
            <person name="Sonavane S."/>
            <person name="Akerstrom W."/>
            <person name="Nylinder S."/>
            <person name="Hedman E."/>
            <person name="Kallberg Y."/>
        </authorList>
    </citation>
    <scope>NUCLEOTIDE SEQUENCE [LARGE SCALE GENOMIC DNA]</scope>
</reference>
<feature type="domain" description="TIL" evidence="2">
    <location>
        <begin position="35"/>
        <end position="77"/>
    </location>
</feature>
<dbReference type="Gene3D" id="2.10.25.10">
    <property type="entry name" value="Laminin"/>
    <property type="match status" value="1"/>
</dbReference>
<evidence type="ECO:0000259" key="2">
    <source>
        <dbReference type="Pfam" id="PF01826"/>
    </source>
</evidence>
<proteinExistence type="predicted"/>
<accession>A0AAV1Z955</accession>
<evidence type="ECO:0000313" key="4">
    <source>
        <dbReference type="Proteomes" id="UP001497382"/>
    </source>
</evidence>
<feature type="signal peptide" evidence="1">
    <location>
        <begin position="1"/>
        <end position="23"/>
    </location>
</feature>
<dbReference type="SUPFAM" id="SSF57567">
    <property type="entry name" value="Serine protease inhibitors"/>
    <property type="match status" value="1"/>
</dbReference>
<name>A0AAV1Z955_9ARAC</name>
<dbReference type="Pfam" id="PF01826">
    <property type="entry name" value="TIL"/>
    <property type="match status" value="1"/>
</dbReference>
<dbReference type="CDD" id="cd19941">
    <property type="entry name" value="TIL"/>
    <property type="match status" value="1"/>
</dbReference>
<gene>
    <name evidence="3" type="ORF">LARSCL_LOCUS3260</name>
</gene>
<dbReference type="InterPro" id="IPR036084">
    <property type="entry name" value="Ser_inhib-like_sf"/>
</dbReference>
<dbReference type="Proteomes" id="UP001497382">
    <property type="component" value="Unassembled WGS sequence"/>
</dbReference>